<proteinExistence type="predicted"/>
<protein>
    <submittedName>
        <fullName evidence="7">Threonine transporter</fullName>
    </submittedName>
</protein>
<dbReference type="EMBL" id="QHHQ01000031">
    <property type="protein sequence ID" value="RAH95327.1"/>
    <property type="molecule type" value="Genomic_DNA"/>
</dbReference>
<feature type="transmembrane region" description="Helical" evidence="6">
    <location>
        <begin position="77"/>
        <end position="97"/>
    </location>
</feature>
<keyword evidence="8" id="KW-1185">Reference proteome</keyword>
<dbReference type="GO" id="GO:0015171">
    <property type="term" value="F:amino acid transmembrane transporter activity"/>
    <property type="evidence" value="ECO:0007669"/>
    <property type="project" value="TreeGrafter"/>
</dbReference>
<evidence type="ECO:0000313" key="7">
    <source>
        <dbReference type="EMBL" id="RAH95327.1"/>
    </source>
</evidence>
<dbReference type="InterPro" id="IPR001123">
    <property type="entry name" value="LeuE-type"/>
</dbReference>
<comment type="caution">
    <text evidence="7">The sequence shown here is derived from an EMBL/GenBank/DDBJ whole genome shotgun (WGS) entry which is preliminary data.</text>
</comment>
<evidence type="ECO:0000256" key="6">
    <source>
        <dbReference type="SAM" id="Phobius"/>
    </source>
</evidence>
<evidence type="ECO:0000313" key="8">
    <source>
        <dbReference type="Proteomes" id="UP000249590"/>
    </source>
</evidence>
<keyword evidence="5 6" id="KW-0472">Membrane</keyword>
<feature type="transmembrane region" description="Helical" evidence="6">
    <location>
        <begin position="31"/>
        <end position="52"/>
    </location>
</feature>
<gene>
    <name evidence="7" type="ORF">DLJ53_34400</name>
</gene>
<keyword evidence="2" id="KW-1003">Cell membrane</keyword>
<keyword evidence="3 6" id="KW-0812">Transmembrane</keyword>
<evidence type="ECO:0000256" key="4">
    <source>
        <dbReference type="ARBA" id="ARBA00022989"/>
    </source>
</evidence>
<evidence type="ECO:0000256" key="1">
    <source>
        <dbReference type="ARBA" id="ARBA00004651"/>
    </source>
</evidence>
<sequence length="167" mass="17670">MGAVFGLAIASAVYATLTMAGVAVVLSEVGWLARVVQVLGGLYLVVLGWRLVRTRPAAAAEPLPATRPGWRSGLRRGLLVNLSNPKGIAFFVGLYAAAVPPSTGLGARLVILAAAFVIEVGWYGAVVLTFSRAPVRRVYRRLGWLVDRAVGALFMVFGARLLLALRG</sequence>
<dbReference type="PANTHER" id="PTHR30086">
    <property type="entry name" value="ARGININE EXPORTER PROTEIN ARGO"/>
    <property type="match status" value="1"/>
</dbReference>
<evidence type="ECO:0000256" key="2">
    <source>
        <dbReference type="ARBA" id="ARBA00022475"/>
    </source>
</evidence>
<evidence type="ECO:0000256" key="5">
    <source>
        <dbReference type="ARBA" id="ARBA00023136"/>
    </source>
</evidence>
<evidence type="ECO:0000256" key="3">
    <source>
        <dbReference type="ARBA" id="ARBA00022692"/>
    </source>
</evidence>
<feature type="transmembrane region" description="Helical" evidence="6">
    <location>
        <begin position="142"/>
        <end position="163"/>
    </location>
</feature>
<dbReference type="RefSeq" id="WP_111352826.1">
    <property type="nucleotide sequence ID" value="NZ_QHHQ01000031.1"/>
</dbReference>
<dbReference type="GO" id="GO:0005886">
    <property type="term" value="C:plasma membrane"/>
    <property type="evidence" value="ECO:0007669"/>
    <property type="project" value="UniProtKB-SubCell"/>
</dbReference>
<keyword evidence="4 6" id="KW-1133">Transmembrane helix</keyword>
<dbReference type="PANTHER" id="PTHR30086:SF19">
    <property type="entry name" value="THREONINE EFFLUX PROTEIN"/>
    <property type="match status" value="1"/>
</dbReference>
<feature type="transmembrane region" description="Helical" evidence="6">
    <location>
        <begin position="109"/>
        <end position="130"/>
    </location>
</feature>
<dbReference type="OrthoDB" id="9804822at2"/>
<accession>A0A8B2NJ15</accession>
<name>A0A8B2NJ15_9HYPH</name>
<dbReference type="Pfam" id="PF01810">
    <property type="entry name" value="LysE"/>
    <property type="match status" value="1"/>
</dbReference>
<organism evidence="7 8">
    <name type="scientific">Acuticoccus sediminis</name>
    <dbReference type="NCBI Taxonomy" id="2184697"/>
    <lineage>
        <taxon>Bacteria</taxon>
        <taxon>Pseudomonadati</taxon>
        <taxon>Pseudomonadota</taxon>
        <taxon>Alphaproteobacteria</taxon>
        <taxon>Hyphomicrobiales</taxon>
        <taxon>Amorphaceae</taxon>
        <taxon>Acuticoccus</taxon>
    </lineage>
</organism>
<dbReference type="Proteomes" id="UP000249590">
    <property type="component" value="Unassembled WGS sequence"/>
</dbReference>
<dbReference type="AlphaFoldDB" id="A0A8B2NJ15"/>
<comment type="subcellular location">
    <subcellularLocation>
        <location evidence="1">Cell membrane</location>
        <topology evidence="1">Multi-pass membrane protein</topology>
    </subcellularLocation>
</comment>
<reference evidence="7 8" key="1">
    <citation type="submission" date="2018-05" db="EMBL/GenBank/DDBJ databases">
        <title>Acuticoccus sediminis sp. nov., isolated from deep-sea sediment of Indian Ocean.</title>
        <authorList>
            <person name="Liu X."/>
            <person name="Lai Q."/>
            <person name="Du Y."/>
            <person name="Sun F."/>
            <person name="Zhang X."/>
            <person name="Wang S."/>
            <person name="Shao Z."/>
        </authorList>
    </citation>
    <scope>NUCLEOTIDE SEQUENCE [LARGE SCALE GENOMIC DNA]</scope>
    <source>
        <strain evidence="7 8">PTG4-2</strain>
    </source>
</reference>